<evidence type="ECO:0000256" key="2">
    <source>
        <dbReference type="ARBA" id="ARBA00022723"/>
    </source>
</evidence>
<sequence length="311" mass="33299">MSRDYAVTAVRRSRLIMPAHQRKFVEKAYTRNADAVVLDLEDSVPDTEKLAARAAVREGIALVAKGGSEVIVRVNNTPELLAGDLDGALWPGLDAVYLPKCETAAEIKDLEAAITRLEETRGIAPGSVTINAVIETPRGYLNAEAIAGASGRIDSITLGNEDFCAAINLASGPETRNGMLPFRMHLLVVARAYGKIPMGLVDSMTGFADKGNFEDLAVLSHKHGFLGSSCIHPANVEILNRCFSPSEEAVEKARAVLEVMEAALARGEAAAALDGAMVDIVHYNKAKALMDRVNAIAAHEKRKRTAREAAE</sequence>
<evidence type="ECO:0000256" key="4">
    <source>
        <dbReference type="PIRSR" id="PIRSR015582-1"/>
    </source>
</evidence>
<dbReference type="PANTHER" id="PTHR32308:SF0">
    <property type="entry name" value="HPCH_HPAI ALDOLASE_CITRATE LYASE DOMAIN-CONTAINING PROTEIN"/>
    <property type="match status" value="1"/>
</dbReference>
<proteinExistence type="predicted"/>
<feature type="binding site" evidence="5">
    <location>
        <position position="135"/>
    </location>
    <ligand>
        <name>Mg(2+)</name>
        <dbReference type="ChEBI" id="CHEBI:18420"/>
    </ligand>
</feature>
<dbReference type="EMBL" id="FLUQ01000005">
    <property type="protein sequence ID" value="SBW09618.1"/>
    <property type="molecule type" value="Genomic_DNA"/>
</dbReference>
<feature type="binding site" evidence="5">
    <location>
        <position position="162"/>
    </location>
    <ligand>
        <name>Mg(2+)</name>
        <dbReference type="ChEBI" id="CHEBI:18420"/>
    </ligand>
</feature>
<evidence type="ECO:0000313" key="7">
    <source>
        <dbReference type="EMBL" id="SBW09618.1"/>
    </source>
</evidence>
<evidence type="ECO:0000256" key="5">
    <source>
        <dbReference type="PIRSR" id="PIRSR015582-2"/>
    </source>
</evidence>
<dbReference type="PIRSF" id="PIRSF015582">
    <property type="entry name" value="Cit_lyase_B"/>
    <property type="match status" value="1"/>
</dbReference>
<dbReference type="PANTHER" id="PTHR32308">
    <property type="entry name" value="LYASE BETA SUBUNIT, PUTATIVE (AFU_ORTHOLOGUE AFUA_4G13030)-RELATED"/>
    <property type="match status" value="1"/>
</dbReference>
<reference evidence="7" key="1">
    <citation type="submission" date="2016-04" db="EMBL/GenBank/DDBJ databases">
        <authorList>
            <person name="Evans L.H."/>
            <person name="Alamgir A."/>
            <person name="Owens N."/>
            <person name="Weber N.D."/>
            <person name="Virtaneva K."/>
            <person name="Barbian K."/>
            <person name="Babar A."/>
            <person name="Rosenke K."/>
        </authorList>
    </citation>
    <scope>NUCLEOTIDE SEQUENCE</scope>
    <source>
        <strain evidence="7">86</strain>
    </source>
</reference>
<dbReference type="GO" id="GO:0016829">
    <property type="term" value="F:lyase activity"/>
    <property type="evidence" value="ECO:0007669"/>
    <property type="project" value="UniProtKB-KW"/>
</dbReference>
<dbReference type="InterPro" id="IPR040442">
    <property type="entry name" value="Pyrv_kinase-like_dom_sf"/>
</dbReference>
<dbReference type="GO" id="GO:0000287">
    <property type="term" value="F:magnesium ion binding"/>
    <property type="evidence" value="ECO:0007669"/>
    <property type="project" value="TreeGrafter"/>
</dbReference>
<keyword evidence="2 5" id="KW-0479">Metal-binding</keyword>
<protein>
    <submittedName>
        <fullName evidence="7">Citryl-CoA lyase</fullName>
    </submittedName>
</protein>
<evidence type="ECO:0000259" key="6">
    <source>
        <dbReference type="Pfam" id="PF03328"/>
    </source>
</evidence>
<dbReference type="AlphaFoldDB" id="A0A212KDD1"/>
<accession>A0A212KDD1</accession>
<name>A0A212KDD1_9DELT</name>
<keyword evidence="3 5" id="KW-0460">Magnesium</keyword>
<organism evidence="7">
    <name type="scientific">uncultured delta proteobacterium</name>
    <dbReference type="NCBI Taxonomy" id="34034"/>
    <lineage>
        <taxon>Bacteria</taxon>
        <taxon>Deltaproteobacteria</taxon>
        <taxon>environmental samples</taxon>
    </lineage>
</organism>
<feature type="binding site" evidence="4">
    <location>
        <position position="73"/>
    </location>
    <ligand>
        <name>substrate</name>
    </ligand>
</feature>
<feature type="domain" description="HpcH/HpaI aldolase/citrate lyase" evidence="6">
    <location>
        <begin position="13"/>
        <end position="233"/>
    </location>
</feature>
<keyword evidence="7" id="KW-0456">Lyase</keyword>
<dbReference type="Gene3D" id="3.20.20.60">
    <property type="entry name" value="Phosphoenolpyruvate-binding domains"/>
    <property type="match status" value="1"/>
</dbReference>
<evidence type="ECO:0000256" key="3">
    <source>
        <dbReference type="ARBA" id="ARBA00022842"/>
    </source>
</evidence>
<gene>
    <name evidence="7" type="ORF">KL86DPRO_50225</name>
</gene>
<dbReference type="SUPFAM" id="SSF51621">
    <property type="entry name" value="Phosphoenolpyruvate/pyruvate domain"/>
    <property type="match status" value="1"/>
</dbReference>
<dbReference type="InterPro" id="IPR005000">
    <property type="entry name" value="Aldolase/citrate-lyase_domain"/>
</dbReference>
<dbReference type="Pfam" id="PF03328">
    <property type="entry name" value="HpcH_HpaI"/>
    <property type="match status" value="1"/>
</dbReference>
<evidence type="ECO:0000256" key="1">
    <source>
        <dbReference type="ARBA" id="ARBA00001946"/>
    </source>
</evidence>
<dbReference type="InterPro" id="IPR015813">
    <property type="entry name" value="Pyrv/PenolPyrv_kinase-like_dom"/>
</dbReference>
<feature type="binding site" evidence="4">
    <location>
        <position position="135"/>
    </location>
    <ligand>
        <name>substrate</name>
    </ligand>
</feature>
<dbReference type="InterPro" id="IPR011206">
    <property type="entry name" value="Citrate_lyase_beta/mcl1/mcl2"/>
</dbReference>
<comment type="cofactor">
    <cofactor evidence="1">
        <name>Mg(2+)</name>
        <dbReference type="ChEBI" id="CHEBI:18420"/>
    </cofactor>
</comment>
<dbReference type="GO" id="GO:0006107">
    <property type="term" value="P:oxaloacetate metabolic process"/>
    <property type="evidence" value="ECO:0007669"/>
    <property type="project" value="TreeGrafter"/>
</dbReference>